<name>A0A1X7TMY6_AMPQE</name>
<feature type="domain" description="MSP" evidence="6">
    <location>
        <begin position="550"/>
        <end position="679"/>
    </location>
</feature>
<dbReference type="Pfam" id="PF22544">
    <property type="entry name" value="HYDIN_VesB_CFA65-like_Ig"/>
    <property type="match status" value="2"/>
</dbReference>
<keyword evidence="3" id="KW-0963">Cytoplasm</keyword>
<dbReference type="PANTHER" id="PTHR23053:SF0">
    <property type="entry name" value="HYDROCEPHALUS-INDUCING PROTEIN HOMOLOG"/>
    <property type="match status" value="1"/>
</dbReference>
<organism evidence="7">
    <name type="scientific">Amphimedon queenslandica</name>
    <name type="common">Sponge</name>
    <dbReference type="NCBI Taxonomy" id="400682"/>
    <lineage>
        <taxon>Eukaryota</taxon>
        <taxon>Metazoa</taxon>
        <taxon>Porifera</taxon>
        <taxon>Demospongiae</taxon>
        <taxon>Heteroscleromorpha</taxon>
        <taxon>Haplosclerida</taxon>
        <taxon>Niphatidae</taxon>
        <taxon>Amphimedon</taxon>
    </lineage>
</organism>
<dbReference type="KEGG" id="aqu:100638274"/>
<accession>A0A1X7TMY6</accession>
<evidence type="ECO:0000256" key="2">
    <source>
        <dbReference type="ARBA" id="ARBA00004496"/>
    </source>
</evidence>
<keyword evidence="5" id="KW-0966">Cell projection</keyword>
<dbReference type="InterPro" id="IPR053879">
    <property type="entry name" value="HYDIN_VesB_CFA65-like_Ig"/>
</dbReference>
<comment type="subcellular location">
    <subcellularLocation>
        <location evidence="1">Cell projection</location>
        <location evidence="1">Cilium</location>
    </subcellularLocation>
    <subcellularLocation>
        <location evidence="2">Cytoplasm</location>
    </subcellularLocation>
</comment>
<dbReference type="InterPro" id="IPR058536">
    <property type="entry name" value="Ig_CFAP65_4th"/>
</dbReference>
<dbReference type="Pfam" id="PF24507">
    <property type="entry name" value="Ig_CFAP65_4th"/>
    <property type="match status" value="1"/>
</dbReference>
<evidence type="ECO:0000313" key="7">
    <source>
        <dbReference type="EnsemblMetazoa" id="Aqu2.1.16206_001"/>
    </source>
</evidence>
<evidence type="ECO:0000256" key="3">
    <source>
        <dbReference type="ARBA" id="ARBA00022490"/>
    </source>
</evidence>
<dbReference type="GO" id="GO:0003341">
    <property type="term" value="P:cilium movement"/>
    <property type="evidence" value="ECO:0007669"/>
    <property type="project" value="TreeGrafter"/>
</dbReference>
<evidence type="ECO:0000256" key="4">
    <source>
        <dbReference type="ARBA" id="ARBA00023069"/>
    </source>
</evidence>
<dbReference type="InterPro" id="IPR059041">
    <property type="entry name" value="Ig_DLEC1_1"/>
</dbReference>
<dbReference type="EnsemblMetazoa" id="XM_020003163.1">
    <property type="protein sequence ID" value="XP_019858722.1"/>
    <property type="gene ID" value="LOC100638274"/>
</dbReference>
<dbReference type="EnsemblMetazoa" id="Aqu2.1.16206_001">
    <property type="protein sequence ID" value="Aqu2.1.16206_001"/>
    <property type="gene ID" value="Aqu2.1.16206"/>
</dbReference>
<dbReference type="Proteomes" id="UP000007879">
    <property type="component" value="Unassembled WGS sequence"/>
</dbReference>
<dbReference type="PANTHER" id="PTHR23053">
    <property type="entry name" value="DLEC1 DELETED IN LUNG AND ESOPHAGEAL CANCER 1"/>
    <property type="match status" value="1"/>
</dbReference>
<dbReference type="GO" id="GO:1904158">
    <property type="term" value="P:axonemal central apparatus assembly"/>
    <property type="evidence" value="ECO:0007669"/>
    <property type="project" value="TreeGrafter"/>
</dbReference>
<dbReference type="AlphaFoldDB" id="A0A1X7TMY6"/>
<dbReference type="InterPro" id="IPR000535">
    <property type="entry name" value="MSP_dom"/>
</dbReference>
<dbReference type="Pfam" id="PF23277">
    <property type="entry name" value="Ig_Dlec1_1"/>
    <property type="match status" value="1"/>
</dbReference>
<evidence type="ECO:0000313" key="8">
    <source>
        <dbReference type="Proteomes" id="UP000007879"/>
    </source>
</evidence>
<keyword evidence="8" id="KW-1185">Reference proteome</keyword>
<keyword evidence="4" id="KW-0969">Cilium</keyword>
<dbReference type="InterPro" id="IPR033305">
    <property type="entry name" value="Hydin-like"/>
</dbReference>
<evidence type="ECO:0000259" key="6">
    <source>
        <dbReference type="PROSITE" id="PS50202"/>
    </source>
</evidence>
<reference evidence="7" key="2">
    <citation type="submission" date="2017-05" db="UniProtKB">
        <authorList>
            <consortium name="EnsemblMetazoa"/>
        </authorList>
    </citation>
    <scope>IDENTIFICATION</scope>
</reference>
<dbReference type="eggNOG" id="ENOG502QQ4F">
    <property type="taxonomic scope" value="Eukaryota"/>
</dbReference>
<evidence type="ECO:0000256" key="1">
    <source>
        <dbReference type="ARBA" id="ARBA00004138"/>
    </source>
</evidence>
<reference evidence="8" key="1">
    <citation type="journal article" date="2010" name="Nature">
        <title>The Amphimedon queenslandica genome and the evolution of animal complexity.</title>
        <authorList>
            <person name="Srivastava M."/>
            <person name="Simakov O."/>
            <person name="Chapman J."/>
            <person name="Fahey B."/>
            <person name="Gauthier M.E."/>
            <person name="Mitros T."/>
            <person name="Richards G.S."/>
            <person name="Conaco C."/>
            <person name="Dacre M."/>
            <person name="Hellsten U."/>
            <person name="Larroux C."/>
            <person name="Putnam N.H."/>
            <person name="Stanke M."/>
            <person name="Adamska M."/>
            <person name="Darling A."/>
            <person name="Degnan S.M."/>
            <person name="Oakley T.H."/>
            <person name="Plachetzki D.C."/>
            <person name="Zhai Y."/>
            <person name="Adamski M."/>
            <person name="Calcino A."/>
            <person name="Cummins S.F."/>
            <person name="Goodstein D.M."/>
            <person name="Harris C."/>
            <person name="Jackson D.J."/>
            <person name="Leys S.P."/>
            <person name="Shu S."/>
            <person name="Woodcroft B.J."/>
            <person name="Vervoort M."/>
            <person name="Kosik K.S."/>
            <person name="Manning G."/>
            <person name="Degnan B.M."/>
            <person name="Rokhsar D.S."/>
        </authorList>
    </citation>
    <scope>NUCLEOTIDE SEQUENCE [LARGE SCALE GENOMIC DNA]</scope>
</reference>
<proteinExistence type="predicted"/>
<evidence type="ECO:0000256" key="5">
    <source>
        <dbReference type="ARBA" id="ARBA00023273"/>
    </source>
</evidence>
<dbReference type="OrthoDB" id="442692at2759"/>
<dbReference type="InParanoid" id="A0A1X7TMY6"/>
<dbReference type="PROSITE" id="PS50202">
    <property type="entry name" value="MSP"/>
    <property type="match status" value="1"/>
</dbReference>
<dbReference type="GO" id="GO:0005930">
    <property type="term" value="C:axoneme"/>
    <property type="evidence" value="ECO:0007669"/>
    <property type="project" value="TreeGrafter"/>
</dbReference>
<dbReference type="InterPro" id="IPR013783">
    <property type="entry name" value="Ig-like_fold"/>
</dbReference>
<sequence length="679" mass="76434">MAEQAKETRSFVKTKVASLASSRKLTKLVKEPKKSQKLVPSSFMSKMSLSTQERLQATREVYPPKIIELLDIGASTTNKDFSVDIDQALFQPFPSELIFQQLVPNTSYEMILTLKNLDRVARHVKVTEKDSPYFIVTSSRPVGQKIAPGMEATYIVQFTPTEDKDYYHELVFVTEREKFVVPVSGLGSRGVLDFPDDIHFTSSPVKYKSCKTILVRNVGKKEANFKLETNKPFSVSPSHSILAVNGCTQANVEFLPNNTGDYTGELTIHYDTGEVVYVQLYGTAIDVNVRLDKSSILMESTYIGLCSQRTLTLHNRTDIVSHFEWKLKSTVDEEELHREIIKQELSDEEASSKRSLLDRCVHNPYLRDRISILDHNFDKRKALINNERFLFYDDVFSIDPVEGELWPHSQIDVTISFQPEKAKNYSSVAYCDVTGRESRLPLRLKGEGLGPKLRFSFDSLDIQNIFVNSAHAYEVVLENQGDIDASYSMRPSSSLFGPKFTFNPSSGHLSPDGLQAIQISFSSAALGSFDEEFEWDIEGSNETLKLRINGSVIGPTFQFDTDEINFNTVSYGFPSVRQVSLTNTSEVPMSFILRVPAHGSKGEEFIINPNKGVLPPSLHQNITITFTPAEVKEYTRCLVLDVEEAGKEVFSLPIRANCVVPDVILHTKSLHSLCLTRTH</sequence>
<dbReference type="Gene3D" id="2.60.40.10">
    <property type="entry name" value="Immunoglobulins"/>
    <property type="match status" value="5"/>
</dbReference>
<gene>
    <name evidence="7" type="primary">100638274</name>
</gene>
<protein>
    <recommendedName>
        <fullName evidence="6">MSP domain-containing protein</fullName>
    </recommendedName>
</protein>